<reference evidence="2 3" key="1">
    <citation type="submission" date="2014-04" db="EMBL/GenBank/DDBJ databases">
        <authorList>
            <consortium name="DOE Joint Genome Institute"/>
            <person name="Kuo A."/>
            <person name="Martino E."/>
            <person name="Perotto S."/>
            <person name="Kohler A."/>
            <person name="Nagy L.G."/>
            <person name="Floudas D."/>
            <person name="Copeland A."/>
            <person name="Barry K.W."/>
            <person name="Cichocki N."/>
            <person name="Veneault-Fourrey C."/>
            <person name="LaButti K."/>
            <person name="Lindquist E.A."/>
            <person name="Lipzen A."/>
            <person name="Lundell T."/>
            <person name="Morin E."/>
            <person name="Murat C."/>
            <person name="Sun H."/>
            <person name="Tunlid A."/>
            <person name="Henrissat B."/>
            <person name="Grigoriev I.V."/>
            <person name="Hibbett D.S."/>
            <person name="Martin F."/>
            <person name="Nordberg H.P."/>
            <person name="Cantor M.N."/>
            <person name="Hua S.X."/>
        </authorList>
    </citation>
    <scope>NUCLEOTIDE SEQUENCE [LARGE SCALE GENOMIC DNA]</scope>
    <source>
        <strain evidence="2 3">Zn</strain>
    </source>
</reference>
<evidence type="ECO:0000313" key="2">
    <source>
        <dbReference type="EMBL" id="KIM96633.1"/>
    </source>
</evidence>
<dbReference type="InParanoid" id="A0A0C3CCK9"/>
<name>A0A0C3CCK9_OIDMZ</name>
<organism evidence="2 3">
    <name type="scientific">Oidiodendron maius (strain Zn)</name>
    <dbReference type="NCBI Taxonomy" id="913774"/>
    <lineage>
        <taxon>Eukaryota</taxon>
        <taxon>Fungi</taxon>
        <taxon>Dikarya</taxon>
        <taxon>Ascomycota</taxon>
        <taxon>Pezizomycotina</taxon>
        <taxon>Leotiomycetes</taxon>
        <taxon>Leotiomycetes incertae sedis</taxon>
        <taxon>Myxotrichaceae</taxon>
        <taxon>Oidiodendron</taxon>
    </lineage>
</organism>
<dbReference type="AlphaFoldDB" id="A0A0C3CCK9"/>
<feature type="chain" id="PRO_5002162353" description="DUF1771 domain-containing protein" evidence="1">
    <location>
        <begin position="22"/>
        <end position="195"/>
    </location>
</feature>
<dbReference type="HOGENOM" id="CLU_1396727_0_0_1"/>
<keyword evidence="1" id="KW-0732">Signal</keyword>
<evidence type="ECO:0008006" key="4">
    <source>
        <dbReference type="Google" id="ProtNLM"/>
    </source>
</evidence>
<evidence type="ECO:0000256" key="1">
    <source>
        <dbReference type="SAM" id="SignalP"/>
    </source>
</evidence>
<dbReference type="OrthoDB" id="10498313at2759"/>
<evidence type="ECO:0000313" key="3">
    <source>
        <dbReference type="Proteomes" id="UP000054321"/>
    </source>
</evidence>
<accession>A0A0C3CCK9</accession>
<feature type="signal peptide" evidence="1">
    <location>
        <begin position="1"/>
        <end position="21"/>
    </location>
</feature>
<keyword evidence="3" id="KW-1185">Reference proteome</keyword>
<reference evidence="3" key="2">
    <citation type="submission" date="2015-01" db="EMBL/GenBank/DDBJ databases">
        <title>Evolutionary Origins and Diversification of the Mycorrhizal Mutualists.</title>
        <authorList>
            <consortium name="DOE Joint Genome Institute"/>
            <consortium name="Mycorrhizal Genomics Consortium"/>
            <person name="Kohler A."/>
            <person name="Kuo A."/>
            <person name="Nagy L.G."/>
            <person name="Floudas D."/>
            <person name="Copeland A."/>
            <person name="Barry K.W."/>
            <person name="Cichocki N."/>
            <person name="Veneault-Fourrey C."/>
            <person name="LaButti K."/>
            <person name="Lindquist E.A."/>
            <person name="Lipzen A."/>
            <person name="Lundell T."/>
            <person name="Morin E."/>
            <person name="Murat C."/>
            <person name="Riley R."/>
            <person name="Ohm R."/>
            <person name="Sun H."/>
            <person name="Tunlid A."/>
            <person name="Henrissat B."/>
            <person name="Grigoriev I.V."/>
            <person name="Hibbett D.S."/>
            <person name="Martin F."/>
        </authorList>
    </citation>
    <scope>NUCLEOTIDE SEQUENCE [LARGE SCALE GENOMIC DNA]</scope>
    <source>
        <strain evidence="3">Zn</strain>
    </source>
</reference>
<protein>
    <recommendedName>
        <fullName evidence="4">DUF1771 domain-containing protein</fullName>
    </recommendedName>
</protein>
<sequence length="195" mass="21128">MQFSLKLVAAAAFLLPNLIAAVAIPSDAVAKREAFAEAGVEAYSNFEISGRDVEIGAEAARMKRDAYAEAITHIDEVTEHQLVSRTTEAELDAIHTAYKAAEKKYHGLKKSYATEKDYAKKLDIATTAVNAVTDEIAGREKAQPLWKEMGRSETVIANHQKELDTTKQCLVNWNKRKSDAAKKVANSSGGGGGDC</sequence>
<gene>
    <name evidence="2" type="ORF">OIDMADRAFT_58941</name>
</gene>
<proteinExistence type="predicted"/>
<dbReference type="EMBL" id="KN832884">
    <property type="protein sequence ID" value="KIM96633.1"/>
    <property type="molecule type" value="Genomic_DNA"/>
</dbReference>
<dbReference type="Proteomes" id="UP000054321">
    <property type="component" value="Unassembled WGS sequence"/>
</dbReference>